<evidence type="ECO:0000313" key="3">
    <source>
        <dbReference type="Proteomes" id="UP001597493"/>
    </source>
</evidence>
<comment type="caution">
    <text evidence="2">The sequence shown here is derived from an EMBL/GenBank/DDBJ whole genome shotgun (WGS) entry which is preliminary data.</text>
</comment>
<gene>
    <name evidence="2" type="ORF">ACFSW5_13405</name>
</gene>
<organism evidence="2 3">
    <name type="scientific">Paenibacillus thailandensis</name>
    <dbReference type="NCBI Taxonomy" id="393250"/>
    <lineage>
        <taxon>Bacteria</taxon>
        <taxon>Bacillati</taxon>
        <taxon>Bacillota</taxon>
        <taxon>Bacilli</taxon>
        <taxon>Bacillales</taxon>
        <taxon>Paenibacillaceae</taxon>
        <taxon>Paenibacillus</taxon>
    </lineage>
</organism>
<protein>
    <submittedName>
        <fullName evidence="2">DUF4255 domain-containing protein</fullName>
    </submittedName>
</protein>
<dbReference type="Proteomes" id="UP001597493">
    <property type="component" value="Unassembled WGS sequence"/>
</dbReference>
<accession>A0ABW5QY96</accession>
<evidence type="ECO:0000313" key="2">
    <source>
        <dbReference type="EMBL" id="MFD2661248.1"/>
    </source>
</evidence>
<sequence length="195" mass="21518">MSADSAIADVGETLIKLLREQMGDMVPPGSIALQSPADVTGQSVRLTLFLFRLAENPYLKNQAADPAYGYTRLPPLTLDLYYMLSAYSYLPDFTERSLEEHRLLGRAMRVFHDHAVLAGELLQGGLAGSGARLSITYQPASVQETSDIWNTFPDSRYKPTVCYAVSPVEIDTTSIIEPGQVTAKEVRFVSLEKEN</sequence>
<dbReference type="InterPro" id="IPR025351">
    <property type="entry name" value="Pvc16_N"/>
</dbReference>
<evidence type="ECO:0000259" key="1">
    <source>
        <dbReference type="Pfam" id="PF14065"/>
    </source>
</evidence>
<dbReference type="Pfam" id="PF14065">
    <property type="entry name" value="Pvc16_N"/>
    <property type="match status" value="1"/>
</dbReference>
<feature type="domain" description="Pvc16 N-terminal" evidence="1">
    <location>
        <begin position="9"/>
        <end position="181"/>
    </location>
</feature>
<dbReference type="RefSeq" id="WP_379273764.1">
    <property type="nucleotide sequence ID" value="NZ_JBHUGT010000024.1"/>
</dbReference>
<proteinExistence type="predicted"/>
<reference evidence="3" key="1">
    <citation type="journal article" date="2019" name="Int. J. Syst. Evol. Microbiol.">
        <title>The Global Catalogue of Microorganisms (GCM) 10K type strain sequencing project: providing services to taxonomists for standard genome sequencing and annotation.</title>
        <authorList>
            <consortium name="The Broad Institute Genomics Platform"/>
            <consortium name="The Broad Institute Genome Sequencing Center for Infectious Disease"/>
            <person name="Wu L."/>
            <person name="Ma J."/>
        </authorList>
    </citation>
    <scope>NUCLEOTIDE SEQUENCE [LARGE SCALE GENOMIC DNA]</scope>
    <source>
        <strain evidence="3">TISTR 1827</strain>
    </source>
</reference>
<dbReference type="EMBL" id="JBHUMY010000012">
    <property type="protein sequence ID" value="MFD2661248.1"/>
    <property type="molecule type" value="Genomic_DNA"/>
</dbReference>
<name>A0ABW5QY96_9BACL</name>
<keyword evidence="3" id="KW-1185">Reference proteome</keyword>